<reference evidence="2" key="1">
    <citation type="journal article" date="2019" name="Int. J. Syst. Evol. Microbiol.">
        <title>The Global Catalogue of Microorganisms (GCM) 10K type strain sequencing project: providing services to taxonomists for standard genome sequencing and annotation.</title>
        <authorList>
            <consortium name="The Broad Institute Genomics Platform"/>
            <consortium name="The Broad Institute Genome Sequencing Center for Infectious Disease"/>
            <person name="Wu L."/>
            <person name="Ma J."/>
        </authorList>
    </citation>
    <scope>NUCLEOTIDE SEQUENCE [LARGE SCALE GENOMIC DNA]</scope>
    <source>
        <strain evidence="2">JCM 11896</strain>
    </source>
</reference>
<protein>
    <submittedName>
        <fullName evidence="1">Uncharacterized protein</fullName>
    </submittedName>
</protein>
<keyword evidence="2" id="KW-1185">Reference proteome</keyword>
<evidence type="ECO:0000313" key="2">
    <source>
        <dbReference type="Proteomes" id="UP001501414"/>
    </source>
</evidence>
<sequence>MPRATITGGRRSAAVPHQRGLPMLGDLLGPFANFLKRWDYRPTTSWFSDFVTVNWNSRDADLERRVLGDVGSYGLQLSRVLDAVELLLEGTDLATLTPEAQRTVVRLRDLADQARASVDRHRGPDPSCPIGK</sequence>
<dbReference type="Proteomes" id="UP001501414">
    <property type="component" value="Unassembled WGS sequence"/>
</dbReference>
<organism evidence="1 2">
    <name type="scientific">Pseudonocardia kongjuensis</name>
    <dbReference type="NCBI Taxonomy" id="102227"/>
    <lineage>
        <taxon>Bacteria</taxon>
        <taxon>Bacillati</taxon>
        <taxon>Actinomycetota</taxon>
        <taxon>Actinomycetes</taxon>
        <taxon>Pseudonocardiales</taxon>
        <taxon>Pseudonocardiaceae</taxon>
        <taxon>Pseudonocardia</taxon>
    </lineage>
</organism>
<gene>
    <name evidence="1" type="ORF">GCM10009613_51130</name>
</gene>
<dbReference type="EMBL" id="BAAAJK010000036">
    <property type="protein sequence ID" value="GAA1397861.1"/>
    <property type="molecule type" value="Genomic_DNA"/>
</dbReference>
<accession>A0ABP4ISN1</accession>
<evidence type="ECO:0000313" key="1">
    <source>
        <dbReference type="EMBL" id="GAA1397861.1"/>
    </source>
</evidence>
<name>A0ABP4ISN1_9PSEU</name>
<comment type="caution">
    <text evidence="1">The sequence shown here is derived from an EMBL/GenBank/DDBJ whole genome shotgun (WGS) entry which is preliminary data.</text>
</comment>
<proteinExistence type="predicted"/>